<name>A0A1V9GAW7_9BACT</name>
<gene>
    <name evidence="1" type="ORF">A4R26_11565</name>
</gene>
<dbReference type="RefSeq" id="WP_081160935.1">
    <property type="nucleotide sequence ID" value="NZ_LWBP01000013.1"/>
</dbReference>
<accession>A0A1V9GAW7</accession>
<dbReference type="AlphaFoldDB" id="A0A1V9GAW7"/>
<organism evidence="1 2">
    <name type="scientific">Niastella populi</name>
    <dbReference type="NCBI Taxonomy" id="550983"/>
    <lineage>
        <taxon>Bacteria</taxon>
        <taxon>Pseudomonadati</taxon>
        <taxon>Bacteroidota</taxon>
        <taxon>Chitinophagia</taxon>
        <taxon>Chitinophagales</taxon>
        <taxon>Chitinophagaceae</taxon>
        <taxon>Niastella</taxon>
    </lineage>
</organism>
<dbReference type="Proteomes" id="UP000192276">
    <property type="component" value="Unassembled WGS sequence"/>
</dbReference>
<proteinExistence type="predicted"/>
<reference evidence="2" key="1">
    <citation type="submission" date="2016-04" db="EMBL/GenBank/DDBJ databases">
        <authorList>
            <person name="Chen L."/>
            <person name="Zhuang W."/>
            <person name="Wang G."/>
        </authorList>
    </citation>
    <scope>NUCLEOTIDE SEQUENCE [LARGE SCALE GENOMIC DNA]</scope>
    <source>
        <strain evidence="2">208</strain>
    </source>
</reference>
<keyword evidence="2" id="KW-1185">Reference proteome</keyword>
<protein>
    <submittedName>
        <fullName evidence="1">Uncharacterized protein</fullName>
    </submittedName>
</protein>
<sequence>MQIVKDKAHLFDLLKDGVSEFSIALKFCGRSSKHIELMPDNRLYINNYIDGSEFTIKQNQLFDESITNIGKALTQGALYYEL</sequence>
<comment type="caution">
    <text evidence="1">The sequence shown here is derived from an EMBL/GenBank/DDBJ whole genome shotgun (WGS) entry which is preliminary data.</text>
</comment>
<dbReference type="EMBL" id="LWBP01000013">
    <property type="protein sequence ID" value="OQP67694.1"/>
    <property type="molecule type" value="Genomic_DNA"/>
</dbReference>
<dbReference type="STRING" id="550983.A4R26_11565"/>
<evidence type="ECO:0000313" key="2">
    <source>
        <dbReference type="Proteomes" id="UP000192276"/>
    </source>
</evidence>
<evidence type="ECO:0000313" key="1">
    <source>
        <dbReference type="EMBL" id="OQP67694.1"/>
    </source>
</evidence>